<dbReference type="InterPro" id="IPR002938">
    <property type="entry name" value="FAD-bd"/>
</dbReference>
<protein>
    <submittedName>
        <fullName evidence="5">Salicylate hydroxylase</fullName>
    </submittedName>
</protein>
<dbReference type="PRINTS" id="PR00420">
    <property type="entry name" value="RNGMNOXGNASE"/>
</dbReference>
<dbReference type="STRING" id="1577474.GA0111570_10935"/>
<name>A0A1G6HF16_9ACTN</name>
<dbReference type="Proteomes" id="UP000199086">
    <property type="component" value="Unassembled WGS sequence"/>
</dbReference>
<keyword evidence="3" id="KW-0812">Transmembrane</keyword>
<keyword evidence="2" id="KW-0503">Monooxygenase</keyword>
<organism evidence="5 6">
    <name type="scientific">Raineyella antarctica</name>
    <dbReference type="NCBI Taxonomy" id="1577474"/>
    <lineage>
        <taxon>Bacteria</taxon>
        <taxon>Bacillati</taxon>
        <taxon>Actinomycetota</taxon>
        <taxon>Actinomycetes</taxon>
        <taxon>Propionibacteriales</taxon>
        <taxon>Propionibacteriaceae</taxon>
        <taxon>Raineyella</taxon>
    </lineage>
</organism>
<evidence type="ECO:0000313" key="5">
    <source>
        <dbReference type="EMBL" id="SDB92535.1"/>
    </source>
</evidence>
<dbReference type="Gene3D" id="3.50.50.60">
    <property type="entry name" value="FAD/NAD(P)-binding domain"/>
    <property type="match status" value="1"/>
</dbReference>
<evidence type="ECO:0000313" key="6">
    <source>
        <dbReference type="Proteomes" id="UP000199086"/>
    </source>
</evidence>
<proteinExistence type="predicted"/>
<evidence type="ECO:0000256" key="2">
    <source>
        <dbReference type="ARBA" id="ARBA00023033"/>
    </source>
</evidence>
<dbReference type="AlphaFoldDB" id="A0A1G6HF16"/>
<keyword evidence="3" id="KW-1133">Transmembrane helix</keyword>
<gene>
    <name evidence="5" type="ORF">GA0111570_10935</name>
</gene>
<dbReference type="EMBL" id="FMYF01000009">
    <property type="protein sequence ID" value="SDB92535.1"/>
    <property type="molecule type" value="Genomic_DNA"/>
</dbReference>
<dbReference type="GO" id="GO:0004497">
    <property type="term" value="F:monooxygenase activity"/>
    <property type="evidence" value="ECO:0007669"/>
    <property type="project" value="UniProtKB-KW"/>
</dbReference>
<evidence type="ECO:0000259" key="4">
    <source>
        <dbReference type="Pfam" id="PF01494"/>
    </source>
</evidence>
<keyword evidence="1" id="KW-0560">Oxidoreductase</keyword>
<dbReference type="PANTHER" id="PTHR13789:SF309">
    <property type="entry name" value="PUTATIVE (AFU_ORTHOLOGUE AFUA_6G14510)-RELATED"/>
    <property type="match status" value="1"/>
</dbReference>
<dbReference type="Pfam" id="PF01494">
    <property type="entry name" value="FAD_binding_3"/>
    <property type="match status" value="1"/>
</dbReference>
<feature type="transmembrane region" description="Helical" evidence="3">
    <location>
        <begin position="12"/>
        <end position="28"/>
    </location>
</feature>
<dbReference type="GO" id="GO:0071949">
    <property type="term" value="F:FAD binding"/>
    <property type="evidence" value="ECO:0007669"/>
    <property type="project" value="InterPro"/>
</dbReference>
<dbReference type="InterPro" id="IPR050493">
    <property type="entry name" value="FAD-dep_Monooxygenase_BioMet"/>
</dbReference>
<dbReference type="OrthoDB" id="3212532at2"/>
<feature type="domain" description="FAD-binding" evidence="4">
    <location>
        <begin position="10"/>
        <end position="350"/>
    </location>
</feature>
<dbReference type="SUPFAM" id="SSF51905">
    <property type="entry name" value="FAD/NAD(P)-binding domain"/>
    <property type="match status" value="1"/>
</dbReference>
<dbReference type="RefSeq" id="WP_092611990.1">
    <property type="nucleotide sequence ID" value="NZ_FMYF01000009.1"/>
</dbReference>
<evidence type="ECO:0000256" key="1">
    <source>
        <dbReference type="ARBA" id="ARBA00023002"/>
    </source>
</evidence>
<dbReference type="InterPro" id="IPR036188">
    <property type="entry name" value="FAD/NAD-bd_sf"/>
</dbReference>
<keyword evidence="6" id="KW-1185">Reference proteome</keyword>
<accession>A0A1G6HF16</accession>
<dbReference type="PANTHER" id="PTHR13789">
    <property type="entry name" value="MONOOXYGENASE"/>
    <property type="match status" value="1"/>
</dbReference>
<keyword evidence="3" id="KW-0472">Membrane</keyword>
<reference evidence="5 6" key="1">
    <citation type="submission" date="2016-06" db="EMBL/GenBank/DDBJ databases">
        <authorList>
            <person name="Olsen C.W."/>
            <person name="Carey S."/>
            <person name="Hinshaw L."/>
            <person name="Karasin A.I."/>
        </authorList>
    </citation>
    <scope>NUCLEOTIDE SEQUENCE [LARGE SCALE GENOMIC DNA]</scope>
    <source>
        <strain evidence="5 6">LZ-22</strain>
    </source>
</reference>
<dbReference type="SUPFAM" id="SSF54373">
    <property type="entry name" value="FAD-linked reductases, C-terminal domain"/>
    <property type="match status" value="1"/>
</dbReference>
<sequence>MTTQQTVPHTDVVIIGAGIGGLTLALALRERGIQATLLERTSELREVGAAVALSANATNLYHRYGVYDALDEVSWPQTDLVFRDGRTGATLARTPVGESYKERFGADYWGIHRAELQRVLSGAVGMDSIRLSHKVTGLREEDDRVLIDLADGSQLSAGVVVGADGARSIVRKWIVGHDDAIYSGRSGFRGIVPTEQLTELPDPRAIQFWVGPTGHLLHYAIGGQGEDVNFLAVTRTPAQWTAQDWVVAAEDREKFAAFAGWHPAVTQMVGAVDIDQRWALMRRPPLRTWHRGRVVLLGDAAHALVPHHGQGANQSIEDTYVLAEELARGDLNNPTAAFEAYEARRKLRTRGVQFASWQVAEALQVPDGPEADARNAAMAETDFIEDKLAWIHGYDPTVDQGLRPGALVG</sequence>
<evidence type="ECO:0000256" key="3">
    <source>
        <dbReference type="SAM" id="Phobius"/>
    </source>
</evidence>